<gene>
    <name evidence="18" type="primary">KCC4</name>
    <name evidence="18" type="ORF">I7I53_02280</name>
</gene>
<evidence type="ECO:0000256" key="11">
    <source>
        <dbReference type="ARBA" id="ARBA00048679"/>
    </source>
</evidence>
<feature type="domain" description="Protein kinase" evidence="17">
    <location>
        <begin position="121"/>
        <end position="395"/>
    </location>
</feature>
<accession>A0A8A1LMJ1</accession>
<feature type="region of interest" description="Disordered" evidence="16">
    <location>
        <begin position="1026"/>
        <end position="1055"/>
    </location>
</feature>
<organism evidence="18 19">
    <name type="scientific">Ajellomyces capsulatus (strain H88)</name>
    <name type="common">Darling's disease fungus</name>
    <name type="synonym">Histoplasma capsulatum</name>
    <dbReference type="NCBI Taxonomy" id="544711"/>
    <lineage>
        <taxon>Eukaryota</taxon>
        <taxon>Fungi</taxon>
        <taxon>Dikarya</taxon>
        <taxon>Ascomycota</taxon>
        <taxon>Pezizomycotina</taxon>
        <taxon>Eurotiomycetes</taxon>
        <taxon>Eurotiomycetidae</taxon>
        <taxon>Onygenales</taxon>
        <taxon>Ajellomycetaceae</taxon>
        <taxon>Histoplasma</taxon>
    </lineage>
</organism>
<feature type="active site" description="Proton acceptor" evidence="12">
    <location>
        <position position="266"/>
    </location>
</feature>
<evidence type="ECO:0000259" key="17">
    <source>
        <dbReference type="PROSITE" id="PS50011"/>
    </source>
</evidence>
<dbReference type="SMART" id="SM00220">
    <property type="entry name" value="S_TKc"/>
    <property type="match status" value="1"/>
</dbReference>
<dbReference type="SUPFAM" id="SSF56112">
    <property type="entry name" value="Protein kinase-like (PK-like)"/>
    <property type="match status" value="1"/>
</dbReference>
<feature type="binding site" evidence="13">
    <location>
        <begin position="270"/>
        <end position="271"/>
    </location>
    <ligand>
        <name>ATP</name>
        <dbReference type="ChEBI" id="CHEBI:30616"/>
    </ligand>
</feature>
<feature type="binding site" evidence="13">
    <location>
        <position position="284"/>
    </location>
    <ligand>
        <name>ATP</name>
        <dbReference type="ChEBI" id="CHEBI:30616"/>
    </ligand>
</feature>
<dbReference type="InterPro" id="IPR000719">
    <property type="entry name" value="Prot_kinase_dom"/>
</dbReference>
<dbReference type="Pfam" id="PF00069">
    <property type="entry name" value="Pkinase"/>
    <property type="match status" value="1"/>
</dbReference>
<dbReference type="Proteomes" id="UP000663419">
    <property type="component" value="Chromosome 3"/>
</dbReference>
<dbReference type="Pfam" id="PF16797">
    <property type="entry name" value="Fungal_KA1"/>
    <property type="match status" value="1"/>
</dbReference>
<dbReference type="GO" id="GO:0005940">
    <property type="term" value="C:septin ring"/>
    <property type="evidence" value="ECO:0007669"/>
    <property type="project" value="UniProtKB-ARBA"/>
</dbReference>
<feature type="compositionally biased region" description="Polar residues" evidence="16">
    <location>
        <begin position="666"/>
        <end position="689"/>
    </location>
</feature>
<evidence type="ECO:0000256" key="15">
    <source>
        <dbReference type="PROSITE-ProRule" id="PRU10141"/>
    </source>
</evidence>
<dbReference type="InterPro" id="IPR011009">
    <property type="entry name" value="Kinase-like_dom_sf"/>
</dbReference>
<feature type="binding site" evidence="13 15">
    <location>
        <position position="150"/>
    </location>
    <ligand>
        <name>ATP</name>
        <dbReference type="ChEBI" id="CHEBI:30616"/>
    </ligand>
</feature>
<evidence type="ECO:0000256" key="4">
    <source>
        <dbReference type="ARBA" id="ARBA00022527"/>
    </source>
</evidence>
<evidence type="ECO:0000313" key="18">
    <source>
        <dbReference type="EMBL" id="QSS54650.1"/>
    </source>
</evidence>
<comment type="subcellular location">
    <subcellularLocation>
        <location evidence="1">Bud neck</location>
    </subcellularLocation>
</comment>
<proteinExistence type="inferred from homology"/>
<feature type="compositionally biased region" description="Low complexity" evidence="16">
    <location>
        <begin position="626"/>
        <end position="639"/>
    </location>
</feature>
<feature type="compositionally biased region" description="Polar residues" evidence="16">
    <location>
        <begin position="945"/>
        <end position="958"/>
    </location>
</feature>
<dbReference type="EMBL" id="CP069104">
    <property type="protein sequence ID" value="QSS54650.1"/>
    <property type="molecule type" value="Genomic_DNA"/>
</dbReference>
<dbReference type="Gene3D" id="3.30.310.220">
    <property type="entry name" value="Fungal kinase associated-1 domain"/>
    <property type="match status" value="1"/>
</dbReference>
<dbReference type="InterPro" id="IPR017441">
    <property type="entry name" value="Protein_kinase_ATP_BS"/>
</dbReference>
<evidence type="ECO:0000256" key="10">
    <source>
        <dbReference type="ARBA" id="ARBA00047899"/>
    </source>
</evidence>
<evidence type="ECO:0000256" key="8">
    <source>
        <dbReference type="ARBA" id="ARBA00022777"/>
    </source>
</evidence>
<comment type="catalytic activity">
    <reaction evidence="10">
        <text>L-threonyl-[protein] + ATP = O-phospho-L-threonyl-[protein] + ADP + H(+)</text>
        <dbReference type="Rhea" id="RHEA:46608"/>
        <dbReference type="Rhea" id="RHEA-COMP:11060"/>
        <dbReference type="Rhea" id="RHEA-COMP:11605"/>
        <dbReference type="ChEBI" id="CHEBI:15378"/>
        <dbReference type="ChEBI" id="CHEBI:30013"/>
        <dbReference type="ChEBI" id="CHEBI:30616"/>
        <dbReference type="ChEBI" id="CHEBI:61977"/>
        <dbReference type="ChEBI" id="CHEBI:456216"/>
        <dbReference type="EC" id="2.7.11.1"/>
    </reaction>
</comment>
<feature type="compositionally biased region" description="Polar residues" evidence="16">
    <location>
        <begin position="506"/>
        <end position="530"/>
    </location>
</feature>
<dbReference type="PROSITE" id="PS00107">
    <property type="entry name" value="PROTEIN_KINASE_ATP"/>
    <property type="match status" value="1"/>
</dbReference>
<evidence type="ECO:0000256" key="2">
    <source>
        <dbReference type="ARBA" id="ARBA00010791"/>
    </source>
</evidence>
<dbReference type="InterPro" id="IPR030616">
    <property type="entry name" value="Aur-like"/>
</dbReference>
<dbReference type="CDD" id="cd14081">
    <property type="entry name" value="STKc_BRSK1_2"/>
    <property type="match status" value="1"/>
</dbReference>
<feature type="compositionally biased region" description="Basic and acidic residues" evidence="16">
    <location>
        <begin position="531"/>
        <end position="542"/>
    </location>
</feature>
<feature type="region of interest" description="Disordered" evidence="16">
    <location>
        <begin position="759"/>
        <end position="811"/>
    </location>
</feature>
<evidence type="ECO:0000256" key="3">
    <source>
        <dbReference type="ARBA" id="ARBA00012513"/>
    </source>
</evidence>
<dbReference type="GO" id="GO:0004674">
    <property type="term" value="F:protein serine/threonine kinase activity"/>
    <property type="evidence" value="ECO:0007669"/>
    <property type="project" value="UniProtKB-KW"/>
</dbReference>
<protein>
    <recommendedName>
        <fullName evidence="3">non-specific serine/threonine protein kinase</fullName>
        <ecNumber evidence="3">2.7.11.1</ecNumber>
    </recommendedName>
</protein>
<evidence type="ECO:0000256" key="1">
    <source>
        <dbReference type="ARBA" id="ARBA00004266"/>
    </source>
</evidence>
<feature type="region of interest" description="Disordered" evidence="16">
    <location>
        <begin position="940"/>
        <end position="1010"/>
    </location>
</feature>
<dbReference type="InterPro" id="IPR043024">
    <property type="entry name" value="KA1_sf_fungal"/>
</dbReference>
<keyword evidence="8 18" id="KW-0418">Kinase</keyword>
<dbReference type="GO" id="GO:0005935">
    <property type="term" value="C:cellular bud neck"/>
    <property type="evidence" value="ECO:0007669"/>
    <property type="project" value="UniProtKB-SubCell"/>
</dbReference>
<feature type="region of interest" description="Disordered" evidence="16">
    <location>
        <begin position="494"/>
        <end position="728"/>
    </location>
</feature>
<comment type="similarity">
    <text evidence="2">Belongs to the protein kinase superfamily. CAMK Ser/Thr protein kinase family. NIM1 subfamily.</text>
</comment>
<evidence type="ECO:0000256" key="16">
    <source>
        <dbReference type="SAM" id="MobiDB-lite"/>
    </source>
</evidence>
<keyword evidence="5" id="KW-0597">Phosphoprotein</keyword>
<dbReference type="GO" id="GO:0005524">
    <property type="term" value="F:ATP binding"/>
    <property type="evidence" value="ECO:0007669"/>
    <property type="project" value="UniProtKB-UniRule"/>
</dbReference>
<evidence type="ECO:0000256" key="13">
    <source>
        <dbReference type="PIRSR" id="PIRSR630616-2"/>
    </source>
</evidence>
<feature type="compositionally biased region" description="Low complexity" evidence="16">
    <location>
        <begin position="584"/>
        <end position="595"/>
    </location>
</feature>
<comment type="catalytic activity">
    <reaction evidence="11">
        <text>L-seryl-[protein] + ATP = O-phospho-L-seryl-[protein] + ADP + H(+)</text>
        <dbReference type="Rhea" id="RHEA:17989"/>
        <dbReference type="Rhea" id="RHEA-COMP:9863"/>
        <dbReference type="Rhea" id="RHEA-COMP:11604"/>
        <dbReference type="ChEBI" id="CHEBI:15378"/>
        <dbReference type="ChEBI" id="CHEBI:29999"/>
        <dbReference type="ChEBI" id="CHEBI:30616"/>
        <dbReference type="ChEBI" id="CHEBI:83421"/>
        <dbReference type="ChEBI" id="CHEBI:456216"/>
        <dbReference type="EC" id="2.7.11.1"/>
    </reaction>
</comment>
<dbReference type="Gene3D" id="1.10.510.10">
    <property type="entry name" value="Transferase(Phosphotransferase) domain 1"/>
    <property type="match status" value="1"/>
</dbReference>
<dbReference type="PROSITE" id="PS50011">
    <property type="entry name" value="PROTEIN_KINASE_DOM"/>
    <property type="match status" value="1"/>
</dbReference>
<keyword evidence="9 13" id="KW-0067">ATP-binding</keyword>
<feature type="compositionally biased region" description="Polar residues" evidence="16">
    <location>
        <begin position="554"/>
        <end position="563"/>
    </location>
</feature>
<evidence type="ECO:0000256" key="9">
    <source>
        <dbReference type="ARBA" id="ARBA00022840"/>
    </source>
</evidence>
<feature type="region of interest" description="Disordered" evidence="16">
    <location>
        <begin position="1149"/>
        <end position="1171"/>
    </location>
</feature>
<evidence type="ECO:0000256" key="14">
    <source>
        <dbReference type="PIRSR" id="PIRSR630616-3"/>
    </source>
</evidence>
<keyword evidence="4" id="KW-0723">Serine/threonine-protein kinase</keyword>
<feature type="region of interest" description="Disordered" evidence="16">
    <location>
        <begin position="65"/>
        <end position="127"/>
    </location>
</feature>
<feature type="cross-link" description="Glycyl lysine isopeptide (Lys-Gly) (interchain with G-Cter in SUMO2)" evidence="14">
    <location>
        <position position="268"/>
    </location>
</feature>
<keyword evidence="6" id="KW-0808">Transferase</keyword>
<evidence type="ECO:0000256" key="6">
    <source>
        <dbReference type="ARBA" id="ARBA00022679"/>
    </source>
</evidence>
<dbReference type="InterPro" id="IPR031850">
    <property type="entry name" value="Fungal_KA1_dom"/>
</dbReference>
<feature type="compositionally biased region" description="Low complexity" evidence="16">
    <location>
        <begin position="979"/>
        <end position="991"/>
    </location>
</feature>
<keyword evidence="7 13" id="KW-0547">Nucleotide-binding</keyword>
<evidence type="ECO:0000256" key="5">
    <source>
        <dbReference type="ARBA" id="ARBA00022553"/>
    </source>
</evidence>
<evidence type="ECO:0000313" key="19">
    <source>
        <dbReference type="Proteomes" id="UP000663419"/>
    </source>
</evidence>
<evidence type="ECO:0000256" key="12">
    <source>
        <dbReference type="PIRSR" id="PIRSR630616-1"/>
    </source>
</evidence>
<feature type="region of interest" description="Disordered" evidence="16">
    <location>
        <begin position="1"/>
        <end position="50"/>
    </location>
</feature>
<dbReference type="VEuPathDB" id="FungiDB:I7I53_02280"/>
<dbReference type="EC" id="2.7.11.1" evidence="3"/>
<dbReference type="FunFam" id="1.10.510.10:FF:000394">
    <property type="entry name" value="Serine/threonine-protein kinase HSL1"/>
    <property type="match status" value="1"/>
</dbReference>
<name>A0A8A1LMJ1_AJEC8</name>
<evidence type="ECO:0000256" key="7">
    <source>
        <dbReference type="ARBA" id="ARBA00022741"/>
    </source>
</evidence>
<feature type="compositionally biased region" description="Polar residues" evidence="16">
    <location>
        <begin position="89"/>
        <end position="110"/>
    </location>
</feature>
<dbReference type="PANTHER" id="PTHR24350">
    <property type="entry name" value="SERINE/THREONINE-PROTEIN KINASE IAL-RELATED"/>
    <property type="match status" value="1"/>
</dbReference>
<feature type="compositionally biased region" description="Polar residues" evidence="16">
    <location>
        <begin position="759"/>
        <end position="790"/>
    </location>
</feature>
<sequence length="1307" mass="146188">MMYYDSLRARSRPPLREARNRANILRGAREQPHEPSSSPPAHKYPMSIRSSEVLSANDVVHSAAAALPPTVPPQPARATAAENKRLSTVAESQPNSNRNSAISSTSTASGKSKRKTHIGPWQLGRTLGKGATGRVRLAKHALTGQTAAIKIVSKKSAAMVQSQSIAAMDKNIELTTRVPGGRVIPSGIEREVVIMKLIEHPNIINLYDVWENRGELYLVLEYVEGGELFDYVSESGPLPEIEAVRLFRQIIAALSYCHRFNICHRDLKPENILLDTNCNIKLADFGMAALQPAGHWLNTSCGSPHYASPEIIYGHRYQGDKADIWSCGIILFAMLTGYLPFDGGDLPNTLRLVKKGEYIFPPWLSVEAMDLIQRILQKQPRDRISIDEMWSHPLLKKYEKHHILMTSEGASLGPPPPLSYKDCGKKITRRQDIDMELLRSLQTLWHGAKVEELIGKLLSDEVNHEKMFYHALAKFRDDQLENYEGPLGYSASDYHHISRGPAKSQPRATSSRNTSQSWRRSQLSIATGRSTFREASHPEPKSARTIASYDPYRSSRSPISNPQAEFANVTVHRQSSDSPKSKGSDSSSQASNSPSHFTLKKGLPKDRRSFAPSSSIGANRWNRKGSISSIQSRSSIASSTRRRNGFTGPRSASYKRNVCFRHVRNQRSIGRQTTEQPDITQTHSQSSVLPETETRDKIPSDRFSSPALPTPPPPIRVRRNPNHEMNKDPAKQRIAGQYWRDEAIKVSAELGKICEEAFNRTSTSSSAPSVETARQTESPPTSVSTPQEVSSPEDEYKMRPLPEPPADSFNSYTIRELADTRRRLIEHSAQATSDDISQYLSEVIAHLDRLIGDELAPKADNIPKPCPEVLSQTSESFLPSIAEDAIFNDCTSIIEKIQCEAKAPEYGNSKITNWKSENTIRMVPHESSIPDMDAIKPLTIRKKSGSSSTQKKNPSTNPAGRYRSVSGPSDDEAAGSAPTSRRSSNTRYYTSGLEPIEENPRSPDSCNDARNSGESWKWPWFKHRSLSQEQIPPPPPSKDDAPCLATASDDNNQELGKRKSLQELLELGRRKSVQGLLELGKRRSAPGLLESDEHLKTTKTDKLEMKVGKSRFWQFRRRISRKQNLVHETAEGINDPNVPAEVALPVSPLPSRASSSITRRGTKKNESHHRSGNQNWFARFFHIKPASKTLAFKVSKLRAIKEVVKILHEWNKYGMEDVYLDRANSIVTGRVAELNFLRLRPVEFCGEFFTVLERGRHANLSLLHLRQERGAASSFHRVANTLEIVLKKRALLVDNSSKAKRMIKVLY</sequence>
<dbReference type="PROSITE" id="PS00108">
    <property type="entry name" value="PROTEIN_KINASE_ST"/>
    <property type="match status" value="1"/>
</dbReference>
<dbReference type="InterPro" id="IPR008271">
    <property type="entry name" value="Ser/Thr_kinase_AS"/>
</dbReference>
<reference evidence="18" key="1">
    <citation type="submission" date="2021-01" db="EMBL/GenBank/DDBJ databases">
        <title>Chromosome-level genome assembly of a human fungal pathogen reveals clustering of transcriptionally co-regulated genes.</title>
        <authorList>
            <person name="Voorhies M."/>
            <person name="Cohen S."/>
            <person name="Shea T.P."/>
            <person name="Petrus S."/>
            <person name="Munoz J.F."/>
            <person name="Poplawski S."/>
            <person name="Goldman W.E."/>
            <person name="Michael T."/>
            <person name="Cuomo C.A."/>
            <person name="Sil A."/>
            <person name="Beyhan S."/>
        </authorList>
    </citation>
    <scope>NUCLEOTIDE SEQUENCE</scope>
    <source>
        <strain evidence="18">H88</strain>
    </source>
</reference>